<dbReference type="Gene3D" id="1.10.10.10">
    <property type="entry name" value="Winged helix-like DNA-binding domain superfamily/Winged helix DNA-binding domain"/>
    <property type="match status" value="1"/>
</dbReference>
<keyword evidence="3" id="KW-0238">DNA-binding</keyword>
<reference evidence="6 7" key="1">
    <citation type="submission" date="2023-03" db="EMBL/GenBank/DDBJ databases">
        <title>Classification of Bisgaard taxon 6 and taxon 10 as Exercitatus varius gen. nov., spec. nov.</title>
        <authorList>
            <person name="Christensen H."/>
        </authorList>
    </citation>
    <scope>NUCLEOTIDE SEQUENCE [LARGE SCALE GENOMIC DNA]</scope>
    <source>
        <strain evidence="6 7">23350_01</strain>
    </source>
</reference>
<evidence type="ECO:0000256" key="1">
    <source>
        <dbReference type="ARBA" id="ARBA00009437"/>
    </source>
</evidence>
<dbReference type="PROSITE" id="PS50931">
    <property type="entry name" value="HTH_LYSR"/>
    <property type="match status" value="1"/>
</dbReference>
<organism evidence="6 7">
    <name type="scientific">Exercitatus varius</name>
    <dbReference type="NCBI Taxonomy" id="67857"/>
    <lineage>
        <taxon>Bacteria</taxon>
        <taxon>Pseudomonadati</taxon>
        <taxon>Pseudomonadota</taxon>
        <taxon>Gammaproteobacteria</taxon>
        <taxon>Pasteurellales</taxon>
        <taxon>Pasteurellaceae</taxon>
        <taxon>Exercitatus</taxon>
    </lineage>
</organism>
<dbReference type="CDD" id="cd05466">
    <property type="entry name" value="PBP2_LTTR_substrate"/>
    <property type="match status" value="1"/>
</dbReference>
<accession>A0ABT6EQ62</accession>
<dbReference type="Proteomes" id="UP001216057">
    <property type="component" value="Unassembled WGS sequence"/>
</dbReference>
<comment type="caution">
    <text evidence="6">The sequence shown here is derived from an EMBL/GenBank/DDBJ whole genome shotgun (WGS) entry which is preliminary data.</text>
</comment>
<dbReference type="EMBL" id="JARQTX010000006">
    <property type="protein sequence ID" value="MDG2945698.1"/>
    <property type="molecule type" value="Genomic_DNA"/>
</dbReference>
<evidence type="ECO:0000256" key="2">
    <source>
        <dbReference type="ARBA" id="ARBA00023015"/>
    </source>
</evidence>
<feature type="domain" description="HTH lysR-type" evidence="5">
    <location>
        <begin position="1"/>
        <end position="58"/>
    </location>
</feature>
<dbReference type="PANTHER" id="PTHR30419:SF8">
    <property type="entry name" value="NITROGEN ASSIMILATION TRANSCRIPTIONAL ACTIVATOR-RELATED"/>
    <property type="match status" value="1"/>
</dbReference>
<name>A0ABT6EQ62_9PAST</name>
<dbReference type="SUPFAM" id="SSF46785">
    <property type="entry name" value="Winged helix' DNA-binding domain"/>
    <property type="match status" value="1"/>
</dbReference>
<dbReference type="Gene3D" id="3.40.190.290">
    <property type="match status" value="1"/>
</dbReference>
<comment type="similarity">
    <text evidence="1">Belongs to the LysR transcriptional regulatory family.</text>
</comment>
<dbReference type="InterPro" id="IPR036390">
    <property type="entry name" value="WH_DNA-bd_sf"/>
</dbReference>
<dbReference type="PRINTS" id="PR00039">
    <property type="entry name" value="HTHLYSR"/>
</dbReference>
<dbReference type="Pfam" id="PF03466">
    <property type="entry name" value="LysR_substrate"/>
    <property type="match status" value="1"/>
</dbReference>
<dbReference type="InterPro" id="IPR036388">
    <property type="entry name" value="WH-like_DNA-bd_sf"/>
</dbReference>
<proteinExistence type="inferred from homology"/>
<dbReference type="RefSeq" id="WP_317485772.1">
    <property type="nucleotide sequence ID" value="NZ_JARQTX010000006.1"/>
</dbReference>
<keyword evidence="7" id="KW-1185">Reference proteome</keyword>
<keyword evidence="4" id="KW-0804">Transcription</keyword>
<evidence type="ECO:0000259" key="5">
    <source>
        <dbReference type="PROSITE" id="PS50931"/>
    </source>
</evidence>
<gene>
    <name evidence="6" type="ORF">P7M32_04565</name>
</gene>
<dbReference type="SUPFAM" id="SSF53850">
    <property type="entry name" value="Periplasmic binding protein-like II"/>
    <property type="match status" value="1"/>
</dbReference>
<evidence type="ECO:0000256" key="4">
    <source>
        <dbReference type="ARBA" id="ARBA00023163"/>
    </source>
</evidence>
<dbReference type="Pfam" id="PF00126">
    <property type="entry name" value="HTH_1"/>
    <property type="match status" value="1"/>
</dbReference>
<evidence type="ECO:0000313" key="6">
    <source>
        <dbReference type="EMBL" id="MDG2945698.1"/>
    </source>
</evidence>
<protein>
    <submittedName>
        <fullName evidence="6">LysR family transcriptional regulator</fullName>
    </submittedName>
</protein>
<sequence length="307" mass="35136">MTFKQYRYVLKVVEERNFSSAAKKLFISQPSLSQFVQKVEEQIGAPIFDRSTSPLKLTYIGKLYVEHAKAMMDLQNQFEQRVDDVLKVKKGRVTLGSSPFRSAYLMSQLLPQFRKTYPDIEVFLKEDNTRNLEELALTGETDISISLLPIDEKLFDYEILFEERMLLALPPTHPIAERLKLIAGDHTYTPHIHLADLRDTPFIQMNKSHKLHQMLLNLCNEAGFTPNVIFETDSMTTAQAMAGAGIGVTLLPETLIRTNHFEHEPCYCALDTKAARTVIAVYRKGRYLSRAAQAFIQTLKEYVRADQ</sequence>
<evidence type="ECO:0000256" key="3">
    <source>
        <dbReference type="ARBA" id="ARBA00023125"/>
    </source>
</evidence>
<keyword evidence="2" id="KW-0805">Transcription regulation</keyword>
<dbReference type="InterPro" id="IPR050950">
    <property type="entry name" value="HTH-type_LysR_regulators"/>
</dbReference>
<evidence type="ECO:0000313" key="7">
    <source>
        <dbReference type="Proteomes" id="UP001216057"/>
    </source>
</evidence>
<dbReference type="PANTHER" id="PTHR30419">
    <property type="entry name" value="HTH-TYPE TRANSCRIPTIONAL REGULATOR YBHD"/>
    <property type="match status" value="1"/>
</dbReference>
<dbReference type="InterPro" id="IPR000847">
    <property type="entry name" value="LysR_HTH_N"/>
</dbReference>
<dbReference type="InterPro" id="IPR005119">
    <property type="entry name" value="LysR_subst-bd"/>
</dbReference>